<dbReference type="Gene3D" id="3.30.1150.10">
    <property type="match status" value="1"/>
</dbReference>
<accession>A0A239L7G9</accession>
<dbReference type="SUPFAM" id="SSF74653">
    <property type="entry name" value="TolA/TonB C-terminal domain"/>
    <property type="match status" value="1"/>
</dbReference>
<dbReference type="EMBL" id="FZOU01000006">
    <property type="protein sequence ID" value="SNT26230.1"/>
    <property type="molecule type" value="Genomic_DNA"/>
</dbReference>
<protein>
    <submittedName>
        <fullName evidence="3">TonB family C-terminal domain-containing protein</fullName>
    </submittedName>
</protein>
<feature type="compositionally biased region" description="Basic and acidic residues" evidence="1">
    <location>
        <begin position="186"/>
        <end position="201"/>
    </location>
</feature>
<feature type="region of interest" description="Disordered" evidence="1">
    <location>
        <begin position="176"/>
        <end position="201"/>
    </location>
</feature>
<proteinExistence type="predicted"/>
<feature type="compositionally biased region" description="Low complexity" evidence="1">
    <location>
        <begin position="176"/>
        <end position="185"/>
    </location>
</feature>
<name>A0A239L7G9_9BACT</name>
<feature type="domain" description="TonB C-terminal" evidence="2">
    <location>
        <begin position="199"/>
        <end position="261"/>
    </location>
</feature>
<evidence type="ECO:0000313" key="4">
    <source>
        <dbReference type="Proteomes" id="UP000198356"/>
    </source>
</evidence>
<evidence type="ECO:0000313" key="3">
    <source>
        <dbReference type="EMBL" id="SNT26230.1"/>
    </source>
</evidence>
<evidence type="ECO:0000259" key="2">
    <source>
        <dbReference type="Pfam" id="PF03544"/>
    </source>
</evidence>
<keyword evidence="4" id="KW-1185">Reference proteome</keyword>
<dbReference type="Proteomes" id="UP000198356">
    <property type="component" value="Unassembled WGS sequence"/>
</dbReference>
<organism evidence="3 4">
    <name type="scientific">Granulicella rosea</name>
    <dbReference type="NCBI Taxonomy" id="474952"/>
    <lineage>
        <taxon>Bacteria</taxon>
        <taxon>Pseudomonadati</taxon>
        <taxon>Acidobacteriota</taxon>
        <taxon>Terriglobia</taxon>
        <taxon>Terriglobales</taxon>
        <taxon>Acidobacteriaceae</taxon>
        <taxon>Granulicella</taxon>
    </lineage>
</organism>
<feature type="region of interest" description="Disordered" evidence="1">
    <location>
        <begin position="1"/>
        <end position="22"/>
    </location>
</feature>
<reference evidence="3 4" key="1">
    <citation type="submission" date="2017-06" db="EMBL/GenBank/DDBJ databases">
        <authorList>
            <person name="Kim H.J."/>
            <person name="Triplett B.A."/>
        </authorList>
    </citation>
    <scope>NUCLEOTIDE SEQUENCE [LARGE SCALE GENOMIC DNA]</scope>
    <source>
        <strain evidence="3 4">DSM 18704</strain>
    </source>
</reference>
<dbReference type="Pfam" id="PF03544">
    <property type="entry name" value="TonB_C"/>
    <property type="match status" value="1"/>
</dbReference>
<sequence length="273" mass="30059">MFASANAQQAKPTPPTSPPAAVDDVDLEHAQSLIGRALFLRNFYAANELTFDAEGKVAGTPKTTDWTLSGMDVLKAERRAPGRIELEGVRVAIRYNQDQHIFERHPQKDDKLTVQVADSNQPKAFDAALAKIFSTGIDPALQRSMPDFWVHYFTPAAPWPQDELTGKPIYNTAAAPLPASATPASPEKKVEPRPTNESERDHVKGTMQVRMVVDEQGAPKHVAVFLPIGYGLDERTVEAVKQWRFKPAVKDQKPVPAGVILNQGFDFVPPPHP</sequence>
<dbReference type="InterPro" id="IPR037682">
    <property type="entry name" value="TonB_C"/>
</dbReference>
<dbReference type="GO" id="GO:0055085">
    <property type="term" value="P:transmembrane transport"/>
    <property type="evidence" value="ECO:0007669"/>
    <property type="project" value="InterPro"/>
</dbReference>
<evidence type="ECO:0000256" key="1">
    <source>
        <dbReference type="SAM" id="MobiDB-lite"/>
    </source>
</evidence>
<dbReference type="AlphaFoldDB" id="A0A239L7G9"/>
<gene>
    <name evidence="3" type="ORF">SAMN05421770_106158</name>
</gene>